<evidence type="ECO:0000313" key="2">
    <source>
        <dbReference type="EMBL" id="MTI23408.1"/>
    </source>
</evidence>
<feature type="signal peptide" evidence="1">
    <location>
        <begin position="1"/>
        <end position="21"/>
    </location>
</feature>
<dbReference type="EMBL" id="SMLW01000151">
    <property type="protein sequence ID" value="MTI23408.1"/>
    <property type="molecule type" value="Genomic_DNA"/>
</dbReference>
<sequence>MNRFILIFVLGLACLSCSTSRNINTNADQRTNSSNFQNDALLITIESSNLSEDMTHDDELLIMGYLAKPSGILDSAILKHRLILDLQHMTKSFQWHVDQNIYGKGLMLFILEQDSDTPIAQIDAILRIHYKPVINAFNNRSYAEIEKYIGDEDILDYRVLEILPPTEFTFRGVYKMDRYEYSVKVEKMR</sequence>
<dbReference type="Proteomes" id="UP000798808">
    <property type="component" value="Unassembled WGS sequence"/>
</dbReference>
<evidence type="ECO:0000313" key="3">
    <source>
        <dbReference type="Proteomes" id="UP000798808"/>
    </source>
</evidence>
<keyword evidence="3" id="KW-1185">Reference proteome</keyword>
<organism evidence="2 3">
    <name type="scientific">Fulvivirga kasyanovii</name>
    <dbReference type="NCBI Taxonomy" id="396812"/>
    <lineage>
        <taxon>Bacteria</taxon>
        <taxon>Pseudomonadati</taxon>
        <taxon>Bacteroidota</taxon>
        <taxon>Cytophagia</taxon>
        <taxon>Cytophagales</taxon>
        <taxon>Fulvivirgaceae</taxon>
        <taxon>Fulvivirga</taxon>
    </lineage>
</organism>
<gene>
    <name evidence="2" type="ORF">E1163_00435</name>
</gene>
<evidence type="ECO:0008006" key="4">
    <source>
        <dbReference type="Google" id="ProtNLM"/>
    </source>
</evidence>
<proteinExistence type="predicted"/>
<comment type="caution">
    <text evidence="2">The sequence shown here is derived from an EMBL/GenBank/DDBJ whole genome shotgun (WGS) entry which is preliminary data.</text>
</comment>
<feature type="chain" id="PRO_5047071601" description="DUF3261 domain-containing protein" evidence="1">
    <location>
        <begin position="22"/>
        <end position="189"/>
    </location>
</feature>
<evidence type="ECO:0000256" key="1">
    <source>
        <dbReference type="SAM" id="SignalP"/>
    </source>
</evidence>
<keyword evidence="1" id="KW-0732">Signal</keyword>
<name>A0ABW9RH67_9BACT</name>
<protein>
    <recommendedName>
        <fullName evidence="4">DUF3261 domain-containing protein</fullName>
    </recommendedName>
</protein>
<accession>A0ABW9RH67</accession>
<reference evidence="2 3" key="1">
    <citation type="submission" date="2019-02" db="EMBL/GenBank/DDBJ databases">
        <authorList>
            <person name="Goldberg S.R."/>
            <person name="Haltli B.A."/>
            <person name="Correa H."/>
            <person name="Russell K.G."/>
        </authorList>
    </citation>
    <scope>NUCLEOTIDE SEQUENCE [LARGE SCALE GENOMIC DNA]</scope>
    <source>
        <strain evidence="2 3">JCM 16186</strain>
    </source>
</reference>
<dbReference type="RefSeq" id="WP_155168556.1">
    <property type="nucleotide sequence ID" value="NZ_BAAAFL010000002.1"/>
</dbReference>